<keyword evidence="2" id="KW-1185">Reference proteome</keyword>
<proteinExistence type="predicted"/>
<accession>A0A942YFC8</accession>
<dbReference type="EMBL" id="JAGYPG010000001">
    <property type="protein sequence ID" value="MBS4194357.1"/>
    <property type="molecule type" value="Genomic_DNA"/>
</dbReference>
<evidence type="ECO:0000313" key="2">
    <source>
        <dbReference type="Proteomes" id="UP000681414"/>
    </source>
</evidence>
<protein>
    <submittedName>
        <fullName evidence="1">Uncharacterized protein</fullName>
    </submittedName>
</protein>
<dbReference type="RefSeq" id="WP_213123547.1">
    <property type="nucleotide sequence ID" value="NZ_JAGYPG010000001.1"/>
</dbReference>
<comment type="caution">
    <text evidence="1">The sequence shown here is derived from an EMBL/GenBank/DDBJ whole genome shotgun (WGS) entry which is preliminary data.</text>
</comment>
<reference evidence="1 2" key="1">
    <citation type="submission" date="2021-05" db="EMBL/GenBank/DDBJ databases">
        <title>Novel Bacillus species.</title>
        <authorList>
            <person name="Liu G."/>
        </authorList>
    </citation>
    <scope>NUCLEOTIDE SEQUENCE [LARGE SCALE GENOMIC DNA]</scope>
    <source>
        <strain evidence="2">FJAT-49780</strain>
    </source>
</reference>
<dbReference type="Proteomes" id="UP000681414">
    <property type="component" value="Unassembled WGS sequence"/>
</dbReference>
<name>A0A942YFC8_9BACI</name>
<organism evidence="1 2">
    <name type="scientific">Lederbergia citri</name>
    <dbReference type="NCBI Taxonomy" id="2833580"/>
    <lineage>
        <taxon>Bacteria</taxon>
        <taxon>Bacillati</taxon>
        <taxon>Bacillota</taxon>
        <taxon>Bacilli</taxon>
        <taxon>Bacillales</taxon>
        <taxon>Bacillaceae</taxon>
        <taxon>Lederbergia</taxon>
    </lineage>
</organism>
<dbReference type="AlphaFoldDB" id="A0A942YFC8"/>
<sequence length="86" mass="10617">MARLTNEEKLEIEKKQMKRVQQIRQLEKELISYCNKNRRCFIDVSNLIIYSERTMNWLDYKSEDILPFEDYSYFRNKMEEVEQAVI</sequence>
<gene>
    <name evidence="1" type="ORF">KHA97_04635</name>
</gene>
<evidence type="ECO:0000313" key="1">
    <source>
        <dbReference type="EMBL" id="MBS4194357.1"/>
    </source>
</evidence>